<dbReference type="OrthoDB" id="8080389at2"/>
<gene>
    <name evidence="1" type="ORF">CU100_09990</name>
</gene>
<proteinExistence type="predicted"/>
<sequence>MMFLLGIIVFGWSMNAMSSVRYALEETSRALQLKNSLSQNEVEALVREHVSQLRLQNISVSLAFDQPDGGFRMAHVTATYAFVVEIPLIDQYPVSYAASITVPMIAP</sequence>
<dbReference type="EMBL" id="PGGN01000002">
    <property type="protein sequence ID" value="PSH58762.1"/>
    <property type="molecule type" value="Genomic_DNA"/>
</dbReference>
<reference evidence="2" key="1">
    <citation type="submission" date="2017-11" db="EMBL/GenBank/DDBJ databases">
        <authorList>
            <person name="Kuznetsova I."/>
            <person name="Sazanova A."/>
            <person name="Chirak E."/>
            <person name="Safronova V."/>
            <person name="Willems A."/>
        </authorList>
    </citation>
    <scope>NUCLEOTIDE SEQUENCE [LARGE SCALE GENOMIC DNA]</scope>
    <source>
        <strain evidence="2">PEPV15</strain>
    </source>
</reference>
<dbReference type="AlphaFoldDB" id="A0A2P7AX26"/>
<evidence type="ECO:0000313" key="2">
    <source>
        <dbReference type="Proteomes" id="UP000241158"/>
    </source>
</evidence>
<protein>
    <submittedName>
        <fullName evidence="1">Pilus assembly protein</fullName>
    </submittedName>
</protein>
<comment type="caution">
    <text evidence="1">The sequence shown here is derived from an EMBL/GenBank/DDBJ whole genome shotgun (WGS) entry which is preliminary data.</text>
</comment>
<evidence type="ECO:0000313" key="1">
    <source>
        <dbReference type="EMBL" id="PSH58762.1"/>
    </source>
</evidence>
<name>A0A2P7AX26_9HYPH</name>
<organism evidence="1 2">
    <name type="scientific">Phyllobacterium endophyticum</name>
    <dbReference type="NCBI Taxonomy" id="1149773"/>
    <lineage>
        <taxon>Bacteria</taxon>
        <taxon>Pseudomonadati</taxon>
        <taxon>Pseudomonadota</taxon>
        <taxon>Alphaproteobacteria</taxon>
        <taxon>Hyphomicrobiales</taxon>
        <taxon>Phyllobacteriaceae</taxon>
        <taxon>Phyllobacterium</taxon>
    </lineage>
</organism>
<keyword evidence="2" id="KW-1185">Reference proteome</keyword>
<accession>A0A2P7AX26</accession>
<dbReference type="Proteomes" id="UP000241158">
    <property type="component" value="Unassembled WGS sequence"/>
</dbReference>